<gene>
    <name evidence="1" type="ORF">V6N12_061253</name>
</gene>
<proteinExistence type="predicted"/>
<dbReference type="Proteomes" id="UP001472677">
    <property type="component" value="Unassembled WGS sequence"/>
</dbReference>
<name>A0ABR2DWI3_9ROSI</name>
<keyword evidence="2" id="KW-1185">Reference proteome</keyword>
<evidence type="ECO:0000313" key="2">
    <source>
        <dbReference type="Proteomes" id="UP001472677"/>
    </source>
</evidence>
<evidence type="ECO:0000313" key="1">
    <source>
        <dbReference type="EMBL" id="KAK8548338.1"/>
    </source>
</evidence>
<protein>
    <submittedName>
        <fullName evidence="1">Uncharacterized protein</fullName>
    </submittedName>
</protein>
<comment type="caution">
    <text evidence="1">The sequence shown here is derived from an EMBL/GenBank/DDBJ whole genome shotgun (WGS) entry which is preliminary data.</text>
</comment>
<reference evidence="1 2" key="1">
    <citation type="journal article" date="2024" name="G3 (Bethesda)">
        <title>Genome assembly of Hibiscus sabdariffa L. provides insights into metabolisms of medicinal natural products.</title>
        <authorList>
            <person name="Kim T."/>
        </authorList>
    </citation>
    <scope>NUCLEOTIDE SEQUENCE [LARGE SCALE GENOMIC DNA]</scope>
    <source>
        <strain evidence="1">TK-2024</strain>
        <tissue evidence="1">Old leaves</tissue>
    </source>
</reference>
<accession>A0ABR2DWI3</accession>
<sequence>MNTLSLLLKGPITIRNIVVNVIWRTDMLLVTVYVESTTSLWVEKQKSRNGVEKQCTTSGGISNKASFQVPIVFKVKGLHEGITHRADVRSDEIHDPENASGI</sequence>
<dbReference type="EMBL" id="JBBPBM010000021">
    <property type="protein sequence ID" value="KAK8548338.1"/>
    <property type="molecule type" value="Genomic_DNA"/>
</dbReference>
<organism evidence="1 2">
    <name type="scientific">Hibiscus sabdariffa</name>
    <name type="common">roselle</name>
    <dbReference type="NCBI Taxonomy" id="183260"/>
    <lineage>
        <taxon>Eukaryota</taxon>
        <taxon>Viridiplantae</taxon>
        <taxon>Streptophyta</taxon>
        <taxon>Embryophyta</taxon>
        <taxon>Tracheophyta</taxon>
        <taxon>Spermatophyta</taxon>
        <taxon>Magnoliopsida</taxon>
        <taxon>eudicotyledons</taxon>
        <taxon>Gunneridae</taxon>
        <taxon>Pentapetalae</taxon>
        <taxon>rosids</taxon>
        <taxon>malvids</taxon>
        <taxon>Malvales</taxon>
        <taxon>Malvaceae</taxon>
        <taxon>Malvoideae</taxon>
        <taxon>Hibiscus</taxon>
    </lineage>
</organism>